<feature type="transmembrane region" description="Helical" evidence="1">
    <location>
        <begin position="151"/>
        <end position="173"/>
    </location>
</feature>
<dbReference type="RefSeq" id="WP_131926208.1">
    <property type="nucleotide sequence ID" value="NZ_SMAG01000009.1"/>
</dbReference>
<feature type="transmembrane region" description="Helical" evidence="1">
    <location>
        <begin position="294"/>
        <end position="310"/>
    </location>
</feature>
<feature type="transmembrane region" description="Helical" evidence="1">
    <location>
        <begin position="372"/>
        <end position="393"/>
    </location>
</feature>
<dbReference type="Proteomes" id="UP000294937">
    <property type="component" value="Unassembled WGS sequence"/>
</dbReference>
<accession>A0A4R3L0S0</accession>
<dbReference type="EMBL" id="SMAG01000009">
    <property type="protein sequence ID" value="TCS93101.1"/>
    <property type="molecule type" value="Genomic_DNA"/>
</dbReference>
<feature type="transmembrane region" description="Helical" evidence="1">
    <location>
        <begin position="49"/>
        <end position="75"/>
    </location>
</feature>
<evidence type="ECO:0000313" key="3">
    <source>
        <dbReference type="EMBL" id="TCS93101.1"/>
    </source>
</evidence>
<evidence type="ECO:0000313" key="4">
    <source>
        <dbReference type="Proteomes" id="UP000294937"/>
    </source>
</evidence>
<name>A0A4R3L0S0_9BACL</name>
<keyword evidence="1" id="KW-1133">Transmembrane helix</keyword>
<dbReference type="AlphaFoldDB" id="A0A4R3L0S0"/>
<dbReference type="Pfam" id="PF07670">
    <property type="entry name" value="Gate"/>
    <property type="match status" value="1"/>
</dbReference>
<feature type="transmembrane region" description="Helical" evidence="1">
    <location>
        <begin position="240"/>
        <end position="258"/>
    </location>
</feature>
<dbReference type="OrthoDB" id="1645614at2"/>
<comment type="caution">
    <text evidence="3">The sequence shown here is derived from an EMBL/GenBank/DDBJ whole genome shotgun (WGS) entry which is preliminary data.</text>
</comment>
<keyword evidence="1" id="KW-0812">Transmembrane</keyword>
<evidence type="ECO:0000256" key="1">
    <source>
        <dbReference type="SAM" id="Phobius"/>
    </source>
</evidence>
<feature type="transmembrane region" description="Helical" evidence="1">
    <location>
        <begin position="125"/>
        <end position="145"/>
    </location>
</feature>
<protein>
    <submittedName>
        <fullName evidence="3">Sporulation integral membrane protein YlbJ</fullName>
    </submittedName>
</protein>
<proteinExistence type="predicted"/>
<dbReference type="NCBIfam" id="TIGR02871">
    <property type="entry name" value="spore_ylbJ"/>
    <property type="match status" value="1"/>
</dbReference>
<keyword evidence="4" id="KW-1185">Reference proteome</keyword>
<feature type="transmembrane region" description="Helical" evidence="1">
    <location>
        <begin position="331"/>
        <end position="352"/>
    </location>
</feature>
<dbReference type="InterPro" id="IPR014226">
    <property type="entry name" value="Spore_IM_YlbJ"/>
</dbReference>
<feature type="domain" description="Nucleoside transporter/FeoB GTPase Gate" evidence="2">
    <location>
        <begin position="47"/>
        <end position="141"/>
    </location>
</feature>
<reference evidence="3 4" key="1">
    <citation type="submission" date="2019-03" db="EMBL/GenBank/DDBJ databases">
        <title>Genomic Encyclopedia of Type Strains, Phase IV (KMG-IV): sequencing the most valuable type-strain genomes for metagenomic binning, comparative biology and taxonomic classification.</title>
        <authorList>
            <person name="Goeker M."/>
        </authorList>
    </citation>
    <scope>NUCLEOTIDE SEQUENCE [LARGE SCALE GENOMIC DNA]</scope>
    <source>
        <strain evidence="3 4">DSM 45707</strain>
    </source>
</reference>
<evidence type="ECO:0000259" key="2">
    <source>
        <dbReference type="Pfam" id="PF07670"/>
    </source>
</evidence>
<organism evidence="3 4">
    <name type="scientific">Hazenella coriacea</name>
    <dbReference type="NCBI Taxonomy" id="1179467"/>
    <lineage>
        <taxon>Bacteria</taxon>
        <taxon>Bacillati</taxon>
        <taxon>Bacillota</taxon>
        <taxon>Bacilli</taxon>
        <taxon>Bacillales</taxon>
        <taxon>Thermoactinomycetaceae</taxon>
        <taxon>Hazenella</taxon>
    </lineage>
</organism>
<dbReference type="InterPro" id="IPR011642">
    <property type="entry name" value="Gate_dom"/>
</dbReference>
<feature type="transmembrane region" description="Helical" evidence="1">
    <location>
        <begin position="212"/>
        <end position="234"/>
    </location>
</feature>
<feature type="transmembrane region" description="Helical" evidence="1">
    <location>
        <begin position="12"/>
        <end position="29"/>
    </location>
</feature>
<sequence length="407" mass="44912">MFQPLLRSRLKSIALASISLFIAVILLMYPEQAFKSSLRGLTIWWDVVFPALLPFFITAEMMMGFGVVHFLGVLLEPLMRPIFRVPGEGAFVMAVGLISGNPMGAKLTSRLREQGLISREEGERLVSFTSTAGPLFIFGAVSVGFFENVSIGIILALAHYSSSILVGLIMRFYEPQAPPSSSMKKNEGFILIRAVRAMHRARLQDGRPLGKLLGESVSSAVQTLLMIGGFIILFSVLVHLINYVGVTAPLISIIAQILDWFHFPIGLSDSMLSGIFEITLGSQIASASPDHIPLMYQLTIVSIMIGWNGLSIHAQVASMLSRTDVRYIPYLLARIIHGLLAGVLTLIIYPFFEKKLAGYSSTLPVFSDWTSTSFTGWGGLQQVALIVFFLWMIHTCFKLIKKRYSAN</sequence>
<gene>
    <name evidence="3" type="ORF">EDD58_10943</name>
</gene>
<keyword evidence="1" id="KW-0472">Membrane</keyword>